<sequence length="358" mass="39264">MRILMMAGGTGGHIFPALAVANVLRSKRVEVIWLGTHRGLEAKLIPKAGYPIEWISVNGLRGKGIITWLTAPIKLLIALFQALKILHKQKPSAVLGWGGFVSGPGGLGAWLLKIPLITHEQNAIPGTTNRILAHLSNQILEGFPNTFSKTLNGKWIGNPVRAEIESVNYIKKNTIRDKHAPIHLLVLGGSQGAQILNKVLPQTLSYLELNEFPKIWHQCGADREEEVITAYQAFRVDAKAVAFIDEISDAYIWADIVLCRAGASTIAELMAVGIASLLVPYPFATDNHQLANAQYLTNHDAALLLPEKELTPQKLAETLRYFNTHRDLLDTMAAAAHKLHLGNTAQRIAEECLQIACN</sequence>
<dbReference type="Proteomes" id="UP000516072">
    <property type="component" value="Chromosome"/>
</dbReference>
<accession>A0A7G1QAU7</accession>
<feature type="binding site" evidence="10">
    <location>
        <position position="122"/>
    </location>
    <ligand>
        <name>UDP-N-acetyl-alpha-D-glucosamine</name>
        <dbReference type="ChEBI" id="CHEBI:57705"/>
    </ligand>
</feature>
<dbReference type="AlphaFoldDB" id="A0A7G1QAU7"/>
<evidence type="ECO:0000256" key="3">
    <source>
        <dbReference type="ARBA" id="ARBA00022676"/>
    </source>
</evidence>
<evidence type="ECO:0000256" key="6">
    <source>
        <dbReference type="ARBA" id="ARBA00022984"/>
    </source>
</evidence>
<dbReference type="Pfam" id="PF04101">
    <property type="entry name" value="Glyco_tran_28_C"/>
    <property type="match status" value="1"/>
</dbReference>
<evidence type="ECO:0000256" key="10">
    <source>
        <dbReference type="HAMAP-Rule" id="MF_00033"/>
    </source>
</evidence>
<keyword evidence="2 10" id="KW-0132">Cell division</keyword>
<keyword evidence="4 10" id="KW-0808">Transferase</keyword>
<evidence type="ECO:0000256" key="4">
    <source>
        <dbReference type="ARBA" id="ARBA00022679"/>
    </source>
</evidence>
<dbReference type="PANTHER" id="PTHR21015">
    <property type="entry name" value="UDP-N-ACETYLGLUCOSAMINE--N-ACETYLMURAMYL-(PENTAPEPTIDE) PYROPHOSPHORYL-UNDECAPRENOL N-ACETYLGLUCOSAMINE TRANSFERASE 1"/>
    <property type="match status" value="1"/>
</dbReference>
<comment type="subcellular location">
    <subcellularLocation>
        <location evidence="10">Cell membrane</location>
        <topology evidence="10">Peripheral membrane protein</topology>
        <orientation evidence="10">Cytoplasmic side</orientation>
    </subcellularLocation>
</comment>
<dbReference type="GO" id="GO:0071555">
    <property type="term" value="P:cell wall organization"/>
    <property type="evidence" value="ECO:0007669"/>
    <property type="project" value="UniProtKB-KW"/>
</dbReference>
<dbReference type="GO" id="GO:0051301">
    <property type="term" value="P:cell division"/>
    <property type="evidence" value="ECO:0007669"/>
    <property type="project" value="UniProtKB-KW"/>
</dbReference>
<dbReference type="EC" id="2.4.1.227" evidence="10"/>
<keyword evidence="1 10" id="KW-1003">Cell membrane</keyword>
<evidence type="ECO:0000256" key="5">
    <source>
        <dbReference type="ARBA" id="ARBA00022960"/>
    </source>
</evidence>
<dbReference type="EMBL" id="LR778175">
    <property type="protein sequence ID" value="CAB1276933.1"/>
    <property type="molecule type" value="Genomic_DNA"/>
</dbReference>
<reference evidence="13 14" key="1">
    <citation type="submission" date="2020-03" db="EMBL/GenBank/DDBJ databases">
        <authorList>
            <person name="Picone N."/>
        </authorList>
    </citation>
    <scope>NUCLEOTIDE SEQUENCE [LARGE SCALE GENOMIC DNA]</scope>
    <source>
        <strain evidence="13">NSCAC1</strain>
    </source>
</reference>
<dbReference type="Gene3D" id="3.40.50.2000">
    <property type="entry name" value="Glycogen Phosphorylase B"/>
    <property type="match status" value="2"/>
</dbReference>
<dbReference type="PANTHER" id="PTHR21015:SF22">
    <property type="entry name" value="GLYCOSYLTRANSFERASE"/>
    <property type="match status" value="1"/>
</dbReference>
<keyword evidence="9 10" id="KW-0961">Cell wall biogenesis/degradation</keyword>
<feature type="binding site" evidence="10">
    <location>
        <begin position="10"/>
        <end position="12"/>
    </location>
    <ligand>
        <name>UDP-N-acetyl-alpha-D-glucosamine</name>
        <dbReference type="ChEBI" id="CHEBI:57705"/>
    </ligand>
</feature>
<dbReference type="KEGG" id="ntg:NSCAC_1417"/>
<evidence type="ECO:0000256" key="7">
    <source>
        <dbReference type="ARBA" id="ARBA00023136"/>
    </source>
</evidence>
<comment type="similarity">
    <text evidence="10">Belongs to the glycosyltransferase 28 family. MurG subfamily.</text>
</comment>
<keyword evidence="6 10" id="KW-0573">Peptidoglycan synthesis</keyword>
<evidence type="ECO:0000313" key="14">
    <source>
        <dbReference type="Proteomes" id="UP000516072"/>
    </source>
</evidence>
<comment type="function">
    <text evidence="10">Cell wall formation. Catalyzes the transfer of a GlcNAc subunit on undecaprenyl-pyrophosphoryl-MurNAc-pentapeptide (lipid intermediate I) to form undecaprenyl-pyrophosphoryl-MurNAc-(pentapeptide)GlcNAc (lipid intermediate II).</text>
</comment>
<feature type="binding site" evidence="10">
    <location>
        <position position="190"/>
    </location>
    <ligand>
        <name>UDP-N-acetyl-alpha-D-glucosamine</name>
        <dbReference type="ChEBI" id="CHEBI:57705"/>
    </ligand>
</feature>
<evidence type="ECO:0000256" key="2">
    <source>
        <dbReference type="ARBA" id="ARBA00022618"/>
    </source>
</evidence>
<dbReference type="InterPro" id="IPR006009">
    <property type="entry name" value="GlcNAc_MurG"/>
</dbReference>
<feature type="domain" description="Glycosyltransferase family 28 N-terminal" evidence="11">
    <location>
        <begin position="3"/>
        <end position="139"/>
    </location>
</feature>
<dbReference type="InterPro" id="IPR004276">
    <property type="entry name" value="GlycoTrans_28_N"/>
</dbReference>
<evidence type="ECO:0000256" key="9">
    <source>
        <dbReference type="ARBA" id="ARBA00023316"/>
    </source>
</evidence>
<keyword evidence="5 10" id="KW-0133">Cell shape</keyword>
<keyword evidence="3 10" id="KW-0328">Glycosyltransferase</keyword>
<feature type="binding site" evidence="10">
    <location>
        <position position="244"/>
    </location>
    <ligand>
        <name>UDP-N-acetyl-alpha-D-glucosamine</name>
        <dbReference type="ChEBI" id="CHEBI:57705"/>
    </ligand>
</feature>
<organism evidence="13 14">
    <name type="scientific">Candidatus Nitrosacidococcus tergens</name>
    <dbReference type="NCBI Taxonomy" id="553981"/>
    <lineage>
        <taxon>Bacteria</taxon>
        <taxon>Pseudomonadati</taxon>
        <taxon>Pseudomonadota</taxon>
        <taxon>Gammaproteobacteria</taxon>
        <taxon>Chromatiales</taxon>
        <taxon>Chromatiaceae</taxon>
        <taxon>Candidatus Nitrosacidococcus</taxon>
    </lineage>
</organism>
<dbReference type="GO" id="GO:0009252">
    <property type="term" value="P:peptidoglycan biosynthetic process"/>
    <property type="evidence" value="ECO:0007669"/>
    <property type="project" value="UniProtKB-UniRule"/>
</dbReference>
<evidence type="ECO:0000256" key="8">
    <source>
        <dbReference type="ARBA" id="ARBA00023306"/>
    </source>
</evidence>
<dbReference type="HAMAP" id="MF_00033">
    <property type="entry name" value="MurG"/>
    <property type="match status" value="1"/>
</dbReference>
<dbReference type="Pfam" id="PF03033">
    <property type="entry name" value="Glyco_transf_28"/>
    <property type="match status" value="1"/>
</dbReference>
<comment type="catalytic activity">
    <reaction evidence="10">
        <text>di-trans,octa-cis-undecaprenyl diphospho-N-acetyl-alpha-D-muramoyl-L-alanyl-D-glutamyl-meso-2,6-diaminopimeloyl-D-alanyl-D-alanine + UDP-N-acetyl-alpha-D-glucosamine = di-trans,octa-cis-undecaprenyl diphospho-[N-acetyl-alpha-D-glucosaminyl-(1-&gt;4)]-N-acetyl-alpha-D-muramoyl-L-alanyl-D-glutamyl-meso-2,6-diaminopimeloyl-D-alanyl-D-alanine + UDP + H(+)</text>
        <dbReference type="Rhea" id="RHEA:31227"/>
        <dbReference type="ChEBI" id="CHEBI:15378"/>
        <dbReference type="ChEBI" id="CHEBI:57705"/>
        <dbReference type="ChEBI" id="CHEBI:58223"/>
        <dbReference type="ChEBI" id="CHEBI:61387"/>
        <dbReference type="ChEBI" id="CHEBI:61388"/>
        <dbReference type="EC" id="2.4.1.227"/>
    </reaction>
</comment>
<evidence type="ECO:0000259" key="12">
    <source>
        <dbReference type="Pfam" id="PF04101"/>
    </source>
</evidence>
<dbReference type="GO" id="GO:0050511">
    <property type="term" value="F:undecaprenyldiphospho-muramoylpentapeptide beta-N-acetylglucosaminyltransferase activity"/>
    <property type="evidence" value="ECO:0007669"/>
    <property type="project" value="UniProtKB-UniRule"/>
</dbReference>
<comment type="pathway">
    <text evidence="10">Cell wall biogenesis; peptidoglycan biosynthesis.</text>
</comment>
<feature type="domain" description="Glycosyl transferase family 28 C-terminal" evidence="12">
    <location>
        <begin position="184"/>
        <end position="339"/>
    </location>
</feature>
<protein>
    <recommendedName>
        <fullName evidence="10">UDP-N-acetylglucosamine--N-acetylmuramyl-(pentapeptide) pyrophosphoryl-undecaprenol N-acetylglucosamine transferase</fullName>
        <ecNumber evidence="10">2.4.1.227</ecNumber>
    </recommendedName>
    <alternativeName>
        <fullName evidence="10">Undecaprenyl-PP-MurNAc-pentapeptide-UDPGlcNAc GlcNAc transferase</fullName>
    </alternativeName>
</protein>
<evidence type="ECO:0000259" key="11">
    <source>
        <dbReference type="Pfam" id="PF03033"/>
    </source>
</evidence>
<dbReference type="GO" id="GO:0008360">
    <property type="term" value="P:regulation of cell shape"/>
    <property type="evidence" value="ECO:0007669"/>
    <property type="project" value="UniProtKB-KW"/>
</dbReference>
<keyword evidence="14" id="KW-1185">Reference proteome</keyword>
<dbReference type="NCBIfam" id="TIGR01133">
    <property type="entry name" value="murG"/>
    <property type="match status" value="1"/>
</dbReference>
<dbReference type="InterPro" id="IPR007235">
    <property type="entry name" value="Glyco_trans_28_C"/>
</dbReference>
<dbReference type="SUPFAM" id="SSF53756">
    <property type="entry name" value="UDP-Glycosyltransferase/glycogen phosphorylase"/>
    <property type="match status" value="1"/>
</dbReference>
<gene>
    <name evidence="10 13" type="primary">murG</name>
    <name evidence="13" type="ORF">NSCAC_1417</name>
</gene>
<evidence type="ECO:0000313" key="13">
    <source>
        <dbReference type="EMBL" id="CAB1276933.1"/>
    </source>
</evidence>
<feature type="binding site" evidence="10">
    <location>
        <position position="289"/>
    </location>
    <ligand>
        <name>UDP-N-acetyl-alpha-D-glucosamine</name>
        <dbReference type="ChEBI" id="CHEBI:57705"/>
    </ligand>
</feature>
<feature type="binding site" evidence="10">
    <location>
        <position position="161"/>
    </location>
    <ligand>
        <name>UDP-N-acetyl-alpha-D-glucosamine</name>
        <dbReference type="ChEBI" id="CHEBI:57705"/>
    </ligand>
</feature>
<keyword evidence="7 10" id="KW-0472">Membrane</keyword>
<dbReference type="GO" id="GO:0005975">
    <property type="term" value="P:carbohydrate metabolic process"/>
    <property type="evidence" value="ECO:0007669"/>
    <property type="project" value="InterPro"/>
</dbReference>
<dbReference type="CDD" id="cd03785">
    <property type="entry name" value="GT28_MurG"/>
    <property type="match status" value="1"/>
</dbReference>
<comment type="caution">
    <text evidence="10">Lacks conserved residue(s) required for the propagation of feature annotation.</text>
</comment>
<dbReference type="GO" id="GO:0005886">
    <property type="term" value="C:plasma membrane"/>
    <property type="evidence" value="ECO:0007669"/>
    <property type="project" value="UniProtKB-SubCell"/>
</dbReference>
<dbReference type="UniPathway" id="UPA00219"/>
<keyword evidence="8 10" id="KW-0131">Cell cycle</keyword>
<evidence type="ECO:0000256" key="1">
    <source>
        <dbReference type="ARBA" id="ARBA00022475"/>
    </source>
</evidence>
<proteinExistence type="inferred from homology"/>
<name>A0A7G1QAU7_9GAMM</name>